<evidence type="ECO:0000313" key="2">
    <source>
        <dbReference type="Proteomes" id="UP000887574"/>
    </source>
</evidence>
<keyword evidence="2" id="KW-1185">Reference proteome</keyword>
<feature type="region of interest" description="Disordered" evidence="1">
    <location>
        <begin position="83"/>
        <end position="119"/>
    </location>
</feature>
<dbReference type="WBParaSite" id="jg11840">
    <property type="protein sequence ID" value="jg11840"/>
    <property type="gene ID" value="jg11840"/>
</dbReference>
<evidence type="ECO:0000256" key="1">
    <source>
        <dbReference type="SAM" id="MobiDB-lite"/>
    </source>
</evidence>
<dbReference type="AlphaFoldDB" id="A0A915CRE7"/>
<evidence type="ECO:0000313" key="3">
    <source>
        <dbReference type="WBParaSite" id="jg11840"/>
    </source>
</evidence>
<sequence length="119" mass="14060">MSKLVKVRPASLQGIKKKLNEVINNKYDKGLKRVNEIVKEKRSKEVKNFKHKHKDEIDKLKKVKEDRKICKKELEELQGLALGETTLDFQEDEQNETKDPDYDEENDSADYFDDSNYLE</sequence>
<organism evidence="2 3">
    <name type="scientific">Ditylenchus dipsaci</name>
    <dbReference type="NCBI Taxonomy" id="166011"/>
    <lineage>
        <taxon>Eukaryota</taxon>
        <taxon>Metazoa</taxon>
        <taxon>Ecdysozoa</taxon>
        <taxon>Nematoda</taxon>
        <taxon>Chromadorea</taxon>
        <taxon>Rhabditida</taxon>
        <taxon>Tylenchina</taxon>
        <taxon>Tylenchomorpha</taxon>
        <taxon>Sphaerularioidea</taxon>
        <taxon>Anguinidae</taxon>
        <taxon>Anguininae</taxon>
        <taxon>Ditylenchus</taxon>
    </lineage>
</organism>
<dbReference type="Proteomes" id="UP000887574">
    <property type="component" value="Unplaced"/>
</dbReference>
<feature type="compositionally biased region" description="Acidic residues" evidence="1">
    <location>
        <begin position="101"/>
        <end position="113"/>
    </location>
</feature>
<reference evidence="3" key="1">
    <citation type="submission" date="2022-11" db="UniProtKB">
        <authorList>
            <consortium name="WormBaseParasite"/>
        </authorList>
    </citation>
    <scope>IDENTIFICATION</scope>
</reference>
<protein>
    <submittedName>
        <fullName evidence="3">Uncharacterized protein</fullName>
    </submittedName>
</protein>
<name>A0A915CRE7_9BILA</name>
<accession>A0A915CRE7</accession>
<proteinExistence type="predicted"/>